<dbReference type="InterPro" id="IPR000182">
    <property type="entry name" value="GNAT_dom"/>
</dbReference>
<evidence type="ECO:0000313" key="3">
    <source>
        <dbReference type="Proteomes" id="UP001055102"/>
    </source>
</evidence>
<dbReference type="Pfam" id="PF00583">
    <property type="entry name" value="Acetyltransf_1"/>
    <property type="match status" value="1"/>
</dbReference>
<reference evidence="2" key="1">
    <citation type="journal article" date="2021" name="Front. Microbiol.">
        <title>Comprehensive Comparative Genomics and Phenotyping of Methylobacterium Species.</title>
        <authorList>
            <person name="Alessa O."/>
            <person name="Ogura Y."/>
            <person name="Fujitani Y."/>
            <person name="Takami H."/>
            <person name="Hayashi T."/>
            <person name="Sahin N."/>
            <person name="Tani A."/>
        </authorList>
    </citation>
    <scope>NUCLEOTIDE SEQUENCE</scope>
    <source>
        <strain evidence="2">LMG 23639</strain>
    </source>
</reference>
<evidence type="ECO:0000313" key="2">
    <source>
        <dbReference type="EMBL" id="GJE05459.1"/>
    </source>
</evidence>
<dbReference type="SUPFAM" id="SSF55729">
    <property type="entry name" value="Acyl-CoA N-acyltransferases (Nat)"/>
    <property type="match status" value="1"/>
</dbReference>
<name>A0ABQ4SQF8_9HYPH</name>
<dbReference type="EMBL" id="BPQR01000011">
    <property type="protein sequence ID" value="GJE05459.1"/>
    <property type="molecule type" value="Genomic_DNA"/>
</dbReference>
<protein>
    <recommendedName>
        <fullName evidence="1">N-acetyltransferase domain-containing protein</fullName>
    </recommendedName>
</protein>
<comment type="caution">
    <text evidence="2">The sequence shown here is derived from an EMBL/GenBank/DDBJ whole genome shotgun (WGS) entry which is preliminary data.</text>
</comment>
<organism evidence="2 3">
    <name type="scientific">Methylobacterium jeotgali</name>
    <dbReference type="NCBI Taxonomy" id="381630"/>
    <lineage>
        <taxon>Bacteria</taxon>
        <taxon>Pseudomonadati</taxon>
        <taxon>Pseudomonadota</taxon>
        <taxon>Alphaproteobacteria</taxon>
        <taxon>Hyphomicrobiales</taxon>
        <taxon>Methylobacteriaceae</taxon>
        <taxon>Methylobacterium</taxon>
    </lineage>
</organism>
<dbReference type="Proteomes" id="UP001055102">
    <property type="component" value="Unassembled WGS sequence"/>
</dbReference>
<dbReference type="Gene3D" id="3.40.630.30">
    <property type="match status" value="1"/>
</dbReference>
<sequence length="359" mass="38562">MSDGIDRYVPGRDEAEILSMRASVWGAGHPHGTPAFYAWLFERNPAGRGGGVLIRKGGELIGFAGGTPRRLRVGTDTIRVAHGLDYMVAPAFRGRLAGSYAVKLASAWAETSREDGHAFGINFPNANSVRLLTSDRLGWTPILRPSFLVRPLPGLRFTERPPGGLPPFLANLGGRALAAGLSLLKRPPKAPPGRIVELDGFDARFDALWHREAERAPAAFLRDAATLSWRYTSHPAYRYRILAFERGDEIAAYLVASPRSLMGLESLLVVDGWAAPSDTGLLAVLAADLARRAAKEGVGILGAQVVPGSAFEGALRKAGFLKVPERLNPKPFVLVGLPLAGAVPAVTDWHVTWGDMDVV</sequence>
<dbReference type="RefSeq" id="WP_238274144.1">
    <property type="nucleotide sequence ID" value="NZ_BPQR01000011.1"/>
</dbReference>
<reference evidence="2" key="2">
    <citation type="submission" date="2021-08" db="EMBL/GenBank/DDBJ databases">
        <authorList>
            <person name="Tani A."/>
            <person name="Ola A."/>
            <person name="Ogura Y."/>
            <person name="Katsura K."/>
            <person name="Hayashi T."/>
        </authorList>
    </citation>
    <scope>NUCLEOTIDE SEQUENCE</scope>
    <source>
        <strain evidence="2">LMG 23639</strain>
    </source>
</reference>
<proteinExistence type="predicted"/>
<gene>
    <name evidence="2" type="ORF">AOPFMNJM_0759</name>
</gene>
<dbReference type="PROSITE" id="PS51186">
    <property type="entry name" value="GNAT"/>
    <property type="match status" value="1"/>
</dbReference>
<evidence type="ECO:0000259" key="1">
    <source>
        <dbReference type="PROSITE" id="PS51186"/>
    </source>
</evidence>
<keyword evidence="3" id="KW-1185">Reference proteome</keyword>
<dbReference type="InterPro" id="IPR016181">
    <property type="entry name" value="Acyl_CoA_acyltransferase"/>
</dbReference>
<feature type="domain" description="N-acetyltransferase" evidence="1">
    <location>
        <begin position="3"/>
        <end position="153"/>
    </location>
</feature>
<accession>A0ABQ4SQF8</accession>